<evidence type="ECO:0000256" key="2">
    <source>
        <dbReference type="SAM" id="MobiDB-lite"/>
    </source>
</evidence>
<dbReference type="EMBL" id="MCGN01000009">
    <property type="protein sequence ID" value="ORY93197.1"/>
    <property type="molecule type" value="Genomic_DNA"/>
</dbReference>
<dbReference type="OMA" id="LMYKRAT"/>
<dbReference type="STRING" id="13706.A0A1X2H478"/>
<evidence type="ECO:0000259" key="3">
    <source>
        <dbReference type="PROSITE" id="PS51719"/>
    </source>
</evidence>
<dbReference type="Proteomes" id="UP000242180">
    <property type="component" value="Unassembled WGS sequence"/>
</dbReference>
<sequence length="397" mass="45179">MSPRSRRNVISYFNVMVVGFSGVGKTSFIKTLLEALKSETSKEKRESLGSLPEHSNNSALDGPLKKTQAPYTVSQGLDVDGEKVMLTLIDTPGFQNSYLLDKQLHDILEYIEHQFDLTLAEESKVKRNPKAVDTQVHACLYVLDPSKPYMDDYDNRILTKLSERVNVIPIIGKADTLTAAQRRRLKPAILNDLYSPKQRIPLYGIPEDDDSDSDDDDDEEEQEDEALALNGHDDRVKDKKDGAETGKEEGKENGNSSSDNDAPAEKPRRGTLPDFIKQFSYEDEDDETQAFLDYLSTIPFTVIAYEQDPETGAPVEMDNVRIGRDYGWGKIDCLSDDYSDFNRLKTTLLSTHRRILQSETVERYYEQYRTERLLVRRATKLKSMDVSKKILEDLNQL</sequence>
<gene>
    <name evidence="4" type="ORF">BCR43DRAFT_496494</name>
</gene>
<comment type="similarity">
    <text evidence="1">Belongs to the TRAFAC class TrmE-Era-EngA-EngB-Septin-like GTPase superfamily. Septin GTPase family.</text>
</comment>
<feature type="domain" description="Septin-type G" evidence="3">
    <location>
        <begin position="9"/>
        <end position="375"/>
    </location>
</feature>
<reference evidence="4 5" key="1">
    <citation type="submission" date="2016-07" db="EMBL/GenBank/DDBJ databases">
        <title>Pervasive Adenine N6-methylation of Active Genes in Fungi.</title>
        <authorList>
            <consortium name="DOE Joint Genome Institute"/>
            <person name="Mondo S.J."/>
            <person name="Dannebaum R.O."/>
            <person name="Kuo R.C."/>
            <person name="Labutti K."/>
            <person name="Haridas S."/>
            <person name="Kuo A."/>
            <person name="Salamov A."/>
            <person name="Ahrendt S.R."/>
            <person name="Lipzen A."/>
            <person name="Sullivan W."/>
            <person name="Andreopoulos W.B."/>
            <person name="Clum A."/>
            <person name="Lindquist E."/>
            <person name="Daum C."/>
            <person name="Ramamoorthy G.K."/>
            <person name="Gryganskyi A."/>
            <person name="Culley D."/>
            <person name="Magnuson J.K."/>
            <person name="James T.Y."/>
            <person name="O'Malley M.A."/>
            <person name="Stajich J.E."/>
            <person name="Spatafora J.W."/>
            <person name="Visel A."/>
            <person name="Grigoriev I.V."/>
        </authorList>
    </citation>
    <scope>NUCLEOTIDE SEQUENCE [LARGE SCALE GENOMIC DNA]</scope>
    <source>
        <strain evidence="4 5">NRRL 2496</strain>
    </source>
</reference>
<keyword evidence="1" id="KW-0547">Nucleotide-binding</keyword>
<feature type="region of interest" description="Disordered" evidence="2">
    <location>
        <begin position="43"/>
        <end position="65"/>
    </location>
</feature>
<dbReference type="InterPro" id="IPR027417">
    <property type="entry name" value="P-loop_NTPase"/>
</dbReference>
<accession>A0A1X2H478</accession>
<dbReference type="PRINTS" id="PR00449">
    <property type="entry name" value="RASTRNSFRMNG"/>
</dbReference>
<keyword evidence="5" id="KW-1185">Reference proteome</keyword>
<keyword evidence="1" id="KW-0342">GTP-binding</keyword>
<evidence type="ECO:0000313" key="4">
    <source>
        <dbReference type="EMBL" id="ORY93197.1"/>
    </source>
</evidence>
<feature type="compositionally biased region" description="Acidic residues" evidence="2">
    <location>
        <begin position="206"/>
        <end position="226"/>
    </location>
</feature>
<feature type="region of interest" description="Disordered" evidence="2">
    <location>
        <begin position="200"/>
        <end position="270"/>
    </location>
</feature>
<name>A0A1X2H478_SYNRA</name>
<evidence type="ECO:0000256" key="1">
    <source>
        <dbReference type="RuleBase" id="RU004560"/>
    </source>
</evidence>
<dbReference type="PANTHER" id="PTHR18884">
    <property type="entry name" value="SEPTIN"/>
    <property type="match status" value="1"/>
</dbReference>
<dbReference type="Gene3D" id="3.40.50.300">
    <property type="entry name" value="P-loop containing nucleotide triphosphate hydrolases"/>
    <property type="match status" value="2"/>
</dbReference>
<dbReference type="InterPro" id="IPR030379">
    <property type="entry name" value="G_SEPTIN_dom"/>
</dbReference>
<protein>
    <submittedName>
        <fullName evidence="4">Septin-domain-containing protein</fullName>
    </submittedName>
</protein>
<dbReference type="InParanoid" id="A0A1X2H478"/>
<dbReference type="GO" id="GO:0005525">
    <property type="term" value="F:GTP binding"/>
    <property type="evidence" value="ECO:0007669"/>
    <property type="project" value="UniProtKB-KW"/>
</dbReference>
<comment type="caution">
    <text evidence="4">The sequence shown here is derived from an EMBL/GenBank/DDBJ whole genome shotgun (WGS) entry which is preliminary data.</text>
</comment>
<dbReference type="AlphaFoldDB" id="A0A1X2H478"/>
<feature type="compositionally biased region" description="Basic and acidic residues" evidence="2">
    <location>
        <begin position="231"/>
        <end position="252"/>
    </location>
</feature>
<proteinExistence type="inferred from homology"/>
<dbReference type="Pfam" id="PF00735">
    <property type="entry name" value="Septin"/>
    <property type="match status" value="2"/>
</dbReference>
<organism evidence="4 5">
    <name type="scientific">Syncephalastrum racemosum</name>
    <name type="common">Filamentous fungus</name>
    <dbReference type="NCBI Taxonomy" id="13706"/>
    <lineage>
        <taxon>Eukaryota</taxon>
        <taxon>Fungi</taxon>
        <taxon>Fungi incertae sedis</taxon>
        <taxon>Mucoromycota</taxon>
        <taxon>Mucoromycotina</taxon>
        <taxon>Mucoromycetes</taxon>
        <taxon>Mucorales</taxon>
        <taxon>Syncephalastraceae</taxon>
        <taxon>Syncephalastrum</taxon>
    </lineage>
</organism>
<dbReference type="OrthoDB" id="416553at2759"/>
<dbReference type="PROSITE" id="PS51719">
    <property type="entry name" value="G_SEPTIN"/>
    <property type="match status" value="1"/>
</dbReference>
<evidence type="ECO:0000313" key="5">
    <source>
        <dbReference type="Proteomes" id="UP000242180"/>
    </source>
</evidence>
<dbReference type="SUPFAM" id="SSF52540">
    <property type="entry name" value="P-loop containing nucleoside triphosphate hydrolases"/>
    <property type="match status" value="1"/>
</dbReference>